<sequence>MKIIITKTLIFIAVTTFAFTVKAQSDYVITVGGDSISCKIIAPAFGPIKYQSAAMDAPKRIKSDEIKEYYLSGDRQLYRAVFINYDKRATYLNVIENGKISLYEVINTTYSSMTMASITTKVWYIGKGTNYVKDFKSNGLFNSRSRNERKDGFAEMLEDNKNIYDKYRTEDKFSFEQIRNLIHLYNTGKPLGQYAQDYFIKKTKDTIFCEIELSKHYNNSRYRLNKKDRFTNMDTSVTEYFIGDNNVTVVKKIIPGEKASVYVRQIKKGRINLYEQMPIGNHEAATSYMYANKGDGPLILINATRSVQADAGETNKEQKAFLELFADNLTLRKELIETMKHDYNIDTITDYISRYNLAYLNNTSSNR</sequence>
<dbReference type="OrthoDB" id="793640at2"/>
<organism evidence="1 2">
    <name type="scientific">Mucilaginibacter gotjawali</name>
    <dbReference type="NCBI Taxonomy" id="1550579"/>
    <lineage>
        <taxon>Bacteria</taxon>
        <taxon>Pseudomonadati</taxon>
        <taxon>Bacteroidota</taxon>
        <taxon>Sphingobacteriia</taxon>
        <taxon>Sphingobacteriales</taxon>
        <taxon>Sphingobacteriaceae</taxon>
        <taxon>Mucilaginibacter</taxon>
    </lineage>
</organism>
<keyword evidence="2" id="KW-1185">Reference proteome</keyword>
<evidence type="ECO:0000313" key="2">
    <source>
        <dbReference type="Proteomes" id="UP000218263"/>
    </source>
</evidence>
<proteinExistence type="predicted"/>
<evidence type="ECO:0000313" key="1">
    <source>
        <dbReference type="EMBL" id="BAU55222.1"/>
    </source>
</evidence>
<dbReference type="KEGG" id="mgot:MgSA37_03403"/>
<dbReference type="EMBL" id="AP017313">
    <property type="protein sequence ID" value="BAU55222.1"/>
    <property type="molecule type" value="Genomic_DNA"/>
</dbReference>
<dbReference type="RefSeq" id="WP_096353456.1">
    <property type="nucleotide sequence ID" value="NZ_AP017313.1"/>
</dbReference>
<dbReference type="AlphaFoldDB" id="A0A0X8X3W2"/>
<name>A0A0X8X3W2_9SPHI</name>
<reference evidence="1 2" key="1">
    <citation type="submission" date="2015-12" db="EMBL/GenBank/DDBJ databases">
        <title>Genome sequence of Mucilaginibacter gotjawali.</title>
        <authorList>
            <person name="Lee J.S."/>
            <person name="Lee K.C."/>
            <person name="Kim K.K."/>
            <person name="Lee B.W."/>
        </authorList>
    </citation>
    <scope>NUCLEOTIDE SEQUENCE [LARGE SCALE GENOMIC DNA]</scope>
    <source>
        <strain evidence="1 2">SA3-7</strain>
    </source>
</reference>
<gene>
    <name evidence="1" type="ORF">MgSA37_03403</name>
</gene>
<accession>A0A0X8X3W2</accession>
<dbReference type="Proteomes" id="UP000218263">
    <property type="component" value="Chromosome"/>
</dbReference>
<protein>
    <submittedName>
        <fullName evidence="1">Uncharacterized protein</fullName>
    </submittedName>
</protein>